<dbReference type="EMBL" id="JAUFPU010000001">
    <property type="protein sequence ID" value="MDN3575206.1"/>
    <property type="molecule type" value="Genomic_DNA"/>
</dbReference>
<gene>
    <name evidence="3" type="ORF">QWZ03_00265</name>
</gene>
<accession>A0ABT8B0L6</accession>
<dbReference type="PANTHER" id="PTHR11080:SF2">
    <property type="entry name" value="LD05707P"/>
    <property type="match status" value="1"/>
</dbReference>
<keyword evidence="2 3" id="KW-0378">Hydrolase</keyword>
<reference evidence="3" key="1">
    <citation type="journal article" date="2014" name="Int. J. Syst. Evol. Microbiol.">
        <title>Complete genome of a new Firmicutes species belonging to the dominant human colonic microbiota ('Ruminococcus bicirculans') reveals two chromosomes and a selective capacity to utilize plant glucans.</title>
        <authorList>
            <consortium name="NISC Comparative Sequencing Program"/>
            <person name="Wegmann U."/>
            <person name="Louis P."/>
            <person name="Goesmann A."/>
            <person name="Henrissat B."/>
            <person name="Duncan S.H."/>
            <person name="Flint H.J."/>
        </authorList>
    </citation>
    <scope>NUCLEOTIDE SEQUENCE</scope>
    <source>
        <strain evidence="3">CECT 7703</strain>
    </source>
</reference>
<comment type="similarity">
    <text evidence="1">Belongs to the isochorismatase family.</text>
</comment>
<organism evidence="3 4">
    <name type="scientific">Chitinimonas viridis</name>
    <dbReference type="NCBI Taxonomy" id="664880"/>
    <lineage>
        <taxon>Bacteria</taxon>
        <taxon>Pseudomonadati</taxon>
        <taxon>Pseudomonadota</taxon>
        <taxon>Betaproteobacteria</taxon>
        <taxon>Neisseriales</taxon>
        <taxon>Chitinibacteraceae</taxon>
        <taxon>Chitinimonas</taxon>
    </lineage>
</organism>
<keyword evidence="4" id="KW-1185">Reference proteome</keyword>
<name>A0ABT8B0L6_9NEIS</name>
<dbReference type="PANTHER" id="PTHR11080">
    <property type="entry name" value="PYRAZINAMIDASE/NICOTINAMIDASE"/>
    <property type="match status" value="1"/>
</dbReference>
<sequence length="269" mass="29161">MNTLGKTQLLIIDPQNDFCDIPGAALPVPGAQADMQRLAGLVARIGQQLDAIHVTLDTHNPLDIAHPGWWQDAAGASPAPFTVISVDDVRQGRWQARDASQAARSLAYVQTLAERGRYQLIIWPEHCLLGSWGHNVEATLFEALLQWGRTQLRTVNYVTKGINPTTEHYSAIQAEVPDDADPHTLVNQALLAQLRQADTILIAGEALSHCVASTVRDLAEQLGPDHIGKLMLLTDCASPVSGFESLGVAFVEEMTRGGMRQAQSCDFAA</sequence>
<dbReference type="Proteomes" id="UP001180081">
    <property type="component" value="Unassembled WGS sequence"/>
</dbReference>
<protein>
    <submittedName>
        <fullName evidence="3">Cysteine hydrolase</fullName>
    </submittedName>
</protein>
<evidence type="ECO:0000313" key="3">
    <source>
        <dbReference type="EMBL" id="MDN3575206.1"/>
    </source>
</evidence>
<evidence type="ECO:0000256" key="2">
    <source>
        <dbReference type="ARBA" id="ARBA00022801"/>
    </source>
</evidence>
<dbReference type="Gene3D" id="3.40.50.850">
    <property type="entry name" value="Isochorismatase-like"/>
    <property type="match status" value="1"/>
</dbReference>
<dbReference type="GO" id="GO:0016787">
    <property type="term" value="F:hydrolase activity"/>
    <property type="evidence" value="ECO:0007669"/>
    <property type="project" value="UniProtKB-KW"/>
</dbReference>
<evidence type="ECO:0000313" key="4">
    <source>
        <dbReference type="Proteomes" id="UP001180081"/>
    </source>
</evidence>
<dbReference type="RefSeq" id="WP_290330891.1">
    <property type="nucleotide sequence ID" value="NZ_JAUFPU010000001.1"/>
</dbReference>
<evidence type="ECO:0000256" key="1">
    <source>
        <dbReference type="ARBA" id="ARBA00006336"/>
    </source>
</evidence>
<comment type="caution">
    <text evidence="3">The sequence shown here is derived from an EMBL/GenBank/DDBJ whole genome shotgun (WGS) entry which is preliminary data.</text>
</comment>
<reference evidence="3" key="2">
    <citation type="submission" date="2023-06" db="EMBL/GenBank/DDBJ databases">
        <authorList>
            <person name="Lucena T."/>
            <person name="Sun Q."/>
        </authorList>
    </citation>
    <scope>NUCLEOTIDE SEQUENCE</scope>
    <source>
        <strain evidence="3">CECT 7703</strain>
    </source>
</reference>
<proteinExistence type="inferred from homology"/>
<dbReference type="InterPro" id="IPR052347">
    <property type="entry name" value="Isochorismatase_Nicotinamidase"/>
</dbReference>
<dbReference type="InterPro" id="IPR036380">
    <property type="entry name" value="Isochorismatase-like_sf"/>
</dbReference>
<dbReference type="SUPFAM" id="SSF52499">
    <property type="entry name" value="Isochorismatase-like hydrolases"/>
    <property type="match status" value="1"/>
</dbReference>